<keyword evidence="3 6" id="KW-0378">Hydrolase</keyword>
<keyword evidence="7" id="KW-1185">Reference proteome</keyword>
<evidence type="ECO:0000256" key="4">
    <source>
        <dbReference type="ARBA" id="ARBA00022807"/>
    </source>
</evidence>
<dbReference type="PANTHER" id="PTHR47053:SF1">
    <property type="entry name" value="MUREIN DD-ENDOPEPTIDASE MEPH-RELATED"/>
    <property type="match status" value="1"/>
</dbReference>
<dbReference type="InterPro" id="IPR038765">
    <property type="entry name" value="Papain-like_cys_pep_sf"/>
</dbReference>
<comment type="similarity">
    <text evidence="1">Belongs to the peptidase C40 family.</text>
</comment>
<dbReference type="InterPro" id="IPR051202">
    <property type="entry name" value="Peptidase_C40"/>
</dbReference>
<organism evidence="6 7">
    <name type="scientific">Acidiluteibacter ferrifornacis</name>
    <dbReference type="NCBI Taxonomy" id="2692424"/>
    <lineage>
        <taxon>Bacteria</taxon>
        <taxon>Pseudomonadati</taxon>
        <taxon>Bacteroidota</taxon>
        <taxon>Flavobacteriia</taxon>
        <taxon>Flavobacteriales</taxon>
        <taxon>Cryomorphaceae</taxon>
        <taxon>Acidiluteibacter</taxon>
    </lineage>
</organism>
<keyword evidence="4" id="KW-0788">Thiol protease</keyword>
<evidence type="ECO:0000259" key="5">
    <source>
        <dbReference type="PROSITE" id="PS51935"/>
    </source>
</evidence>
<name>A0A6N9NL61_9FLAO</name>
<dbReference type="InterPro" id="IPR000064">
    <property type="entry name" value="NLP_P60_dom"/>
</dbReference>
<sequence length="259" mass="29642">MKYGICNLSVVPGRAEASDKSEIVTQVLFGELLKVYESKQSWFRCKTVPDNYECYIDSKQFDWIEEEEFNQLKKIQPALSADLVQVSQRSSDDQIIPIVMGSNLYNYQDNKFINGNAEYNFEGNVYPLESKPSKSRLKENAFMYLNAPYLWGGRSPFGIDCSGFVQLVYKLNGVQLPRDASEQAKIGQTLSFIEEAEEGDLAFFDNDEGNIIHVGLMLENNRIIHASGKVRIDRIDHQGIYNVDTKRYSHRLRLIKSIV</sequence>
<dbReference type="PROSITE" id="PS51935">
    <property type="entry name" value="NLPC_P60"/>
    <property type="match status" value="1"/>
</dbReference>
<proteinExistence type="inferred from homology"/>
<evidence type="ECO:0000256" key="1">
    <source>
        <dbReference type="ARBA" id="ARBA00007074"/>
    </source>
</evidence>
<keyword evidence="2" id="KW-0645">Protease</keyword>
<protein>
    <submittedName>
        <fullName evidence="6">Hydrolase Nlp/P60</fullName>
    </submittedName>
</protein>
<evidence type="ECO:0000256" key="2">
    <source>
        <dbReference type="ARBA" id="ARBA00022670"/>
    </source>
</evidence>
<dbReference type="Proteomes" id="UP000470771">
    <property type="component" value="Unassembled WGS sequence"/>
</dbReference>
<dbReference type="Gene3D" id="3.90.1720.10">
    <property type="entry name" value="endopeptidase domain like (from Nostoc punctiforme)"/>
    <property type="match status" value="1"/>
</dbReference>
<evidence type="ECO:0000313" key="7">
    <source>
        <dbReference type="Proteomes" id="UP000470771"/>
    </source>
</evidence>
<evidence type="ECO:0000256" key="3">
    <source>
        <dbReference type="ARBA" id="ARBA00022801"/>
    </source>
</evidence>
<dbReference type="GO" id="GO:0008234">
    <property type="term" value="F:cysteine-type peptidase activity"/>
    <property type="evidence" value="ECO:0007669"/>
    <property type="project" value="UniProtKB-KW"/>
</dbReference>
<dbReference type="GO" id="GO:0006508">
    <property type="term" value="P:proteolysis"/>
    <property type="evidence" value="ECO:0007669"/>
    <property type="project" value="UniProtKB-KW"/>
</dbReference>
<comment type="caution">
    <text evidence="6">The sequence shown here is derived from an EMBL/GenBank/DDBJ whole genome shotgun (WGS) entry which is preliminary data.</text>
</comment>
<dbReference type="Pfam" id="PF00877">
    <property type="entry name" value="NLPC_P60"/>
    <property type="match status" value="1"/>
</dbReference>
<dbReference type="Pfam" id="PF18348">
    <property type="entry name" value="SH3_16"/>
    <property type="match status" value="1"/>
</dbReference>
<dbReference type="RefSeq" id="WP_160633180.1">
    <property type="nucleotide sequence ID" value="NZ_WWNE01000007.1"/>
</dbReference>
<dbReference type="InterPro" id="IPR041382">
    <property type="entry name" value="SH3_16"/>
</dbReference>
<reference evidence="6 7" key="1">
    <citation type="submission" date="2019-12" db="EMBL/GenBank/DDBJ databases">
        <authorList>
            <person name="Zhao J."/>
        </authorList>
    </citation>
    <scope>NUCLEOTIDE SEQUENCE [LARGE SCALE GENOMIC DNA]</scope>
    <source>
        <strain evidence="6 7">S-15</strain>
    </source>
</reference>
<dbReference type="SUPFAM" id="SSF54001">
    <property type="entry name" value="Cysteine proteinases"/>
    <property type="match status" value="1"/>
</dbReference>
<dbReference type="EMBL" id="WWNE01000007">
    <property type="protein sequence ID" value="NBG66221.1"/>
    <property type="molecule type" value="Genomic_DNA"/>
</dbReference>
<evidence type="ECO:0000313" key="6">
    <source>
        <dbReference type="EMBL" id="NBG66221.1"/>
    </source>
</evidence>
<accession>A0A6N9NL61</accession>
<gene>
    <name evidence="6" type="ORF">GQN54_08840</name>
</gene>
<dbReference type="AlphaFoldDB" id="A0A6N9NL61"/>
<feature type="domain" description="NlpC/P60" evidence="5">
    <location>
        <begin position="131"/>
        <end position="255"/>
    </location>
</feature>
<dbReference type="Gene3D" id="2.30.30.40">
    <property type="entry name" value="SH3 Domains"/>
    <property type="match status" value="1"/>
</dbReference>
<dbReference type="PANTHER" id="PTHR47053">
    <property type="entry name" value="MUREIN DD-ENDOPEPTIDASE MEPH-RELATED"/>
    <property type="match status" value="1"/>
</dbReference>